<keyword evidence="2" id="KW-1185">Reference proteome</keyword>
<dbReference type="AlphaFoldDB" id="A0A1I0U1C4"/>
<evidence type="ECO:0000313" key="2">
    <source>
        <dbReference type="Proteomes" id="UP000198836"/>
    </source>
</evidence>
<dbReference type="InterPro" id="IPR008928">
    <property type="entry name" value="6-hairpin_glycosidase_sf"/>
</dbReference>
<proteinExistence type="predicted"/>
<dbReference type="OrthoDB" id="7520791at2"/>
<accession>A0A1I0U1C4</accession>
<name>A0A1I0U1C4_9SPHI</name>
<dbReference type="GO" id="GO:0005975">
    <property type="term" value="P:carbohydrate metabolic process"/>
    <property type="evidence" value="ECO:0007669"/>
    <property type="project" value="InterPro"/>
</dbReference>
<evidence type="ECO:0000313" key="1">
    <source>
        <dbReference type="EMBL" id="SFA57919.1"/>
    </source>
</evidence>
<dbReference type="RefSeq" id="WP_090986905.1">
    <property type="nucleotide sequence ID" value="NZ_FOJM01000018.1"/>
</dbReference>
<organism evidence="1 2">
    <name type="scientific">Pedobacter suwonensis</name>
    <dbReference type="NCBI Taxonomy" id="332999"/>
    <lineage>
        <taxon>Bacteria</taxon>
        <taxon>Pseudomonadati</taxon>
        <taxon>Bacteroidota</taxon>
        <taxon>Sphingobacteriia</taxon>
        <taxon>Sphingobacteriales</taxon>
        <taxon>Sphingobacteriaceae</taxon>
        <taxon>Pedobacter</taxon>
    </lineage>
</organism>
<reference evidence="2" key="1">
    <citation type="submission" date="2016-10" db="EMBL/GenBank/DDBJ databases">
        <authorList>
            <person name="Varghese N."/>
            <person name="Submissions S."/>
        </authorList>
    </citation>
    <scope>NUCLEOTIDE SEQUENCE [LARGE SCALE GENOMIC DNA]</scope>
    <source>
        <strain evidence="2">DSM 18130</strain>
    </source>
</reference>
<dbReference type="EMBL" id="FOJM01000018">
    <property type="protein sequence ID" value="SFA57919.1"/>
    <property type="molecule type" value="Genomic_DNA"/>
</dbReference>
<dbReference type="Proteomes" id="UP000198836">
    <property type="component" value="Unassembled WGS sequence"/>
</dbReference>
<protein>
    <submittedName>
        <fullName evidence="1">Uncharacterized protein</fullName>
    </submittedName>
</protein>
<dbReference type="SUPFAM" id="SSF48208">
    <property type="entry name" value="Six-hairpin glycosidases"/>
    <property type="match status" value="1"/>
</dbReference>
<sequence>MKGISPWAINALDSFRDKHTEHDQITIQKFSFTIIDTGDSLWVKLKKKNYEPIFFRTCFSPGGNLENLKIRKSTNKIHFTASSAIGDFKIDISFEDAEFPILKYSSSLTLNQAITVPFWPRDILTIGDLLCPEKDMGEIRHSQVGNRTGLLYMDFPERSLRMLYFQNLSSLSPYAEQTGTSLREVVGGDVPEIGLALPPSPIRELAKGTEIQLSDALVCFKEYKKSTDNISRDYLDMLASIYTRFEKPETSYQNWPEILDKGMKDLIESPGCWSQLDGHRYFNAYVSDYETPPEIMVQLAVLLPLVDYVEWSGKSLEVIKTIKEGLPSFYDQKLKTLLRWHPAAESKLKGDEEQKMPMVMDSWYLHHPMLNLSRLAIKGDKVAESLFLDSLGFVIKVAKKFRYDWPVFYKMDTLEIIKAETKPGEGGEKDVPGLYAHVMLQAYELTGNKKYLLEAERAANKLTKIGFKLMYQANNTAFSAGALLRLYKITKKQKYLELSYICLASIFQNVQLWECNYGFGKHFPTFFALFPLTDAPYTAVYEEQEVFCAFHDYLNHAHGVEIPESVRLLCAEYIRFLINRAAYYYPPMLPAEMLSDEVKMGEVDRNLWIALEDLHDGTEQNGTVGQEVYGAGNAFGILPRQYIRIEDESFLIFCDAPMHGIRKSKGKITFSLQGHHSTMARLRITGEVNPKLRFTIVPGKPATVKNKMEDLEYFVAADERITISWKRIG</sequence>
<gene>
    <name evidence="1" type="ORF">SAMN04488511_11855</name>
</gene>